<evidence type="ECO:0000313" key="1">
    <source>
        <dbReference type="EMBL" id="AIF22869.1"/>
    </source>
</evidence>
<dbReference type="AlphaFoldDB" id="A0A075I4F8"/>
<accession>A0A075I4F8</accession>
<name>A0A075I4F8_9ARCH</name>
<dbReference type="EMBL" id="KF901218">
    <property type="protein sequence ID" value="AIF22869.1"/>
    <property type="molecule type" value="Genomic_DNA"/>
</dbReference>
<reference evidence="1" key="1">
    <citation type="journal article" date="2014" name="Genome Biol. Evol.">
        <title>Pangenome evidence for extensive interdomain horizontal transfer affecting lineage core and shell genes in uncultured planktonic thaumarchaeota and euryarchaeota.</title>
        <authorList>
            <person name="Deschamps P."/>
            <person name="Zivanovic Y."/>
            <person name="Moreira D."/>
            <person name="Rodriguez-Valera F."/>
            <person name="Lopez-Garcia P."/>
        </authorList>
    </citation>
    <scope>NUCLEOTIDE SEQUENCE</scope>
</reference>
<sequence>MKNLRMGDLLEIPLEDKIERKIINDEKEGEYRND</sequence>
<proteinExistence type="predicted"/>
<organism evidence="1">
    <name type="scientific">uncultured marine thaumarchaeote SAT1000_10_H08</name>
    <dbReference type="NCBI Taxonomy" id="1456376"/>
    <lineage>
        <taxon>Archaea</taxon>
        <taxon>Nitrososphaerota</taxon>
        <taxon>environmental samples</taxon>
    </lineage>
</organism>
<protein>
    <submittedName>
        <fullName evidence="1">Uncharacterized protein</fullName>
    </submittedName>
</protein>